<accession>A0A1F6D9G8</accession>
<dbReference type="Proteomes" id="UP000176377">
    <property type="component" value="Unassembled WGS sequence"/>
</dbReference>
<organism evidence="1 2">
    <name type="scientific">Candidatus Kaiserbacteria bacterium RIFCSPHIGHO2_01_FULL_56_24</name>
    <dbReference type="NCBI Taxonomy" id="1798487"/>
    <lineage>
        <taxon>Bacteria</taxon>
        <taxon>Candidatus Kaiseribacteriota</taxon>
    </lineage>
</organism>
<proteinExistence type="predicted"/>
<protein>
    <submittedName>
        <fullName evidence="1">Uncharacterized protein</fullName>
    </submittedName>
</protein>
<dbReference type="EMBL" id="MFLA01000047">
    <property type="protein sequence ID" value="OGG57642.1"/>
    <property type="molecule type" value="Genomic_DNA"/>
</dbReference>
<name>A0A1F6D9G8_9BACT</name>
<gene>
    <name evidence="1" type="ORF">A2765_05885</name>
</gene>
<comment type="caution">
    <text evidence="1">The sequence shown here is derived from an EMBL/GenBank/DDBJ whole genome shotgun (WGS) entry which is preliminary data.</text>
</comment>
<sequence>MSTVTIPKAKYETLKKEAAAYRKIITSAGTNLFKSPPTRDAKKAIAAMKETGRYSKKFLDSVAKGLARSSYFTK</sequence>
<evidence type="ECO:0000313" key="2">
    <source>
        <dbReference type="Proteomes" id="UP000176377"/>
    </source>
</evidence>
<reference evidence="1 2" key="1">
    <citation type="journal article" date="2016" name="Nat. Commun.">
        <title>Thousands of microbial genomes shed light on interconnected biogeochemical processes in an aquifer system.</title>
        <authorList>
            <person name="Anantharaman K."/>
            <person name="Brown C.T."/>
            <person name="Hug L.A."/>
            <person name="Sharon I."/>
            <person name="Castelle C.J."/>
            <person name="Probst A.J."/>
            <person name="Thomas B.C."/>
            <person name="Singh A."/>
            <person name="Wilkins M.J."/>
            <person name="Karaoz U."/>
            <person name="Brodie E.L."/>
            <person name="Williams K.H."/>
            <person name="Hubbard S.S."/>
            <person name="Banfield J.F."/>
        </authorList>
    </citation>
    <scope>NUCLEOTIDE SEQUENCE [LARGE SCALE GENOMIC DNA]</scope>
</reference>
<evidence type="ECO:0000313" key="1">
    <source>
        <dbReference type="EMBL" id="OGG57642.1"/>
    </source>
</evidence>
<dbReference type="AlphaFoldDB" id="A0A1F6D9G8"/>